<sequence>MTDEKVNPTTYENQAFQTSNPPPSYTEASTAPQYPPVGAGVHPVYPPGQQPNVVVYTLDQPQQVHVQPTVVVVRGVKTAPSYDPYLEYCPKCKTNVVTNTHYEMGFCSWLMLFLGIFLFFPLLCCFCLKSFKDARHFCPNCGTLLSVKRR</sequence>
<evidence type="ECO:0000259" key="10">
    <source>
        <dbReference type="PROSITE" id="PS51837"/>
    </source>
</evidence>
<keyword evidence="7 9" id="KW-0472">Membrane</keyword>
<feature type="region of interest" description="Disordered" evidence="8">
    <location>
        <begin position="1"/>
        <end position="31"/>
    </location>
</feature>
<feature type="transmembrane region" description="Helical" evidence="9">
    <location>
        <begin position="109"/>
        <end position="128"/>
    </location>
</feature>
<accession>A0A8S1HML1</accession>
<dbReference type="Proteomes" id="UP000835052">
    <property type="component" value="Unassembled WGS sequence"/>
</dbReference>
<protein>
    <recommendedName>
        <fullName evidence="10">LITAF domain-containing protein</fullName>
    </recommendedName>
</protein>
<dbReference type="PANTHER" id="PTHR23292">
    <property type="entry name" value="LIPOPOLYSACCHARIDE-INDUCED TUMOR NECROSIS FACTOR-ALPHA FACTOR"/>
    <property type="match status" value="1"/>
</dbReference>
<dbReference type="SMART" id="SM00714">
    <property type="entry name" value="LITAF"/>
    <property type="match status" value="1"/>
</dbReference>
<comment type="caution">
    <text evidence="11">The sequence shown here is derived from an EMBL/GenBank/DDBJ whole genome shotgun (WGS) entry which is preliminary data.</text>
</comment>
<feature type="domain" description="LITAF" evidence="10">
    <location>
        <begin position="67"/>
        <end position="150"/>
    </location>
</feature>
<dbReference type="PROSITE" id="PS51837">
    <property type="entry name" value="LITAF"/>
    <property type="match status" value="1"/>
</dbReference>
<keyword evidence="12" id="KW-1185">Reference proteome</keyword>
<evidence type="ECO:0000256" key="7">
    <source>
        <dbReference type="ARBA" id="ARBA00023136"/>
    </source>
</evidence>
<evidence type="ECO:0000256" key="1">
    <source>
        <dbReference type="ARBA" id="ARBA00004414"/>
    </source>
</evidence>
<keyword evidence="9" id="KW-1133">Transmembrane helix</keyword>
<comment type="similarity">
    <text evidence="4">Belongs to the CDIP1/LITAF family.</text>
</comment>
<keyword evidence="6" id="KW-0862">Zinc</keyword>
<feature type="compositionally biased region" description="Polar residues" evidence="8">
    <location>
        <begin position="7"/>
        <end position="19"/>
    </location>
</feature>
<evidence type="ECO:0000313" key="11">
    <source>
        <dbReference type="EMBL" id="CAD6195628.1"/>
    </source>
</evidence>
<evidence type="ECO:0000256" key="5">
    <source>
        <dbReference type="ARBA" id="ARBA00022723"/>
    </source>
</evidence>
<name>A0A8S1HML1_9PELO</name>
<evidence type="ECO:0000256" key="6">
    <source>
        <dbReference type="ARBA" id="ARBA00022833"/>
    </source>
</evidence>
<evidence type="ECO:0000256" key="2">
    <source>
        <dbReference type="ARBA" id="ARBA00004481"/>
    </source>
</evidence>
<comment type="subcellular location">
    <subcellularLocation>
        <location evidence="2">Endosome membrane</location>
        <topology evidence="2">Peripheral membrane protein</topology>
    </subcellularLocation>
    <subcellularLocation>
        <location evidence="1">Late endosome membrane</location>
    </subcellularLocation>
    <subcellularLocation>
        <location evidence="3">Lysosome membrane</location>
        <topology evidence="3">Peripheral membrane protein</topology>
        <orientation evidence="3">Cytoplasmic side</orientation>
    </subcellularLocation>
</comment>
<gene>
    <name evidence="11" type="ORF">CAUJ_LOCUS11547</name>
</gene>
<dbReference type="InterPro" id="IPR037519">
    <property type="entry name" value="LITAF_fam"/>
</dbReference>
<dbReference type="EMBL" id="CAJGYM010000058">
    <property type="protein sequence ID" value="CAD6195628.1"/>
    <property type="molecule type" value="Genomic_DNA"/>
</dbReference>
<reference evidence="11" key="1">
    <citation type="submission" date="2020-10" db="EMBL/GenBank/DDBJ databases">
        <authorList>
            <person name="Kikuchi T."/>
        </authorList>
    </citation>
    <scope>NUCLEOTIDE SEQUENCE</scope>
    <source>
        <strain evidence="11">NKZ352</strain>
    </source>
</reference>
<proteinExistence type="inferred from homology"/>
<dbReference type="OrthoDB" id="4713066at2759"/>
<dbReference type="InterPro" id="IPR006629">
    <property type="entry name" value="LITAF"/>
</dbReference>
<evidence type="ECO:0000256" key="3">
    <source>
        <dbReference type="ARBA" id="ARBA00004630"/>
    </source>
</evidence>
<keyword evidence="9" id="KW-0812">Transmembrane</keyword>
<dbReference type="GO" id="GO:0008270">
    <property type="term" value="F:zinc ion binding"/>
    <property type="evidence" value="ECO:0007669"/>
    <property type="project" value="TreeGrafter"/>
</dbReference>
<dbReference type="GO" id="GO:0005765">
    <property type="term" value="C:lysosomal membrane"/>
    <property type="evidence" value="ECO:0007669"/>
    <property type="project" value="UniProtKB-SubCell"/>
</dbReference>
<dbReference type="PANTHER" id="PTHR23292:SF10">
    <property type="entry name" value="LITAF DOMAIN-CONTAINING PROTEIN"/>
    <property type="match status" value="1"/>
</dbReference>
<evidence type="ECO:0000256" key="8">
    <source>
        <dbReference type="SAM" id="MobiDB-lite"/>
    </source>
</evidence>
<evidence type="ECO:0000256" key="4">
    <source>
        <dbReference type="ARBA" id="ARBA00005975"/>
    </source>
</evidence>
<evidence type="ECO:0000313" key="12">
    <source>
        <dbReference type="Proteomes" id="UP000835052"/>
    </source>
</evidence>
<organism evidence="11 12">
    <name type="scientific">Caenorhabditis auriculariae</name>
    <dbReference type="NCBI Taxonomy" id="2777116"/>
    <lineage>
        <taxon>Eukaryota</taxon>
        <taxon>Metazoa</taxon>
        <taxon>Ecdysozoa</taxon>
        <taxon>Nematoda</taxon>
        <taxon>Chromadorea</taxon>
        <taxon>Rhabditida</taxon>
        <taxon>Rhabditina</taxon>
        <taxon>Rhabditomorpha</taxon>
        <taxon>Rhabditoidea</taxon>
        <taxon>Rhabditidae</taxon>
        <taxon>Peloderinae</taxon>
        <taxon>Caenorhabditis</taxon>
    </lineage>
</organism>
<dbReference type="GO" id="GO:0031902">
    <property type="term" value="C:late endosome membrane"/>
    <property type="evidence" value="ECO:0007669"/>
    <property type="project" value="UniProtKB-SubCell"/>
</dbReference>
<evidence type="ECO:0000256" key="9">
    <source>
        <dbReference type="SAM" id="Phobius"/>
    </source>
</evidence>
<dbReference type="Pfam" id="PF10601">
    <property type="entry name" value="zf-LITAF-like"/>
    <property type="match status" value="1"/>
</dbReference>
<dbReference type="AlphaFoldDB" id="A0A8S1HML1"/>
<keyword evidence="5" id="KW-0479">Metal-binding</keyword>